<evidence type="ECO:0000313" key="3">
    <source>
        <dbReference type="Proteomes" id="UP001497482"/>
    </source>
</evidence>
<proteinExistence type="predicted"/>
<feature type="region of interest" description="Disordered" evidence="1">
    <location>
        <begin position="19"/>
        <end position="52"/>
    </location>
</feature>
<dbReference type="AlphaFoldDB" id="A0AAV2M3Q2"/>
<reference evidence="2 3" key="1">
    <citation type="submission" date="2024-04" db="EMBL/GenBank/DDBJ databases">
        <authorList>
            <person name="Waldvogel A.-M."/>
            <person name="Schoenle A."/>
        </authorList>
    </citation>
    <scope>NUCLEOTIDE SEQUENCE [LARGE SCALE GENOMIC DNA]</scope>
</reference>
<evidence type="ECO:0000256" key="1">
    <source>
        <dbReference type="SAM" id="MobiDB-lite"/>
    </source>
</evidence>
<keyword evidence="3" id="KW-1185">Reference proteome</keyword>
<dbReference type="Proteomes" id="UP001497482">
    <property type="component" value="Chromosome 6"/>
</dbReference>
<sequence>MCASTWSHLTPSAALSVDPCHDPTVPGPSVPRREIQAPQTKRTHPNSTGGTVLKPGHPLFLSLCVCARCYHTVGTEEDRMWLEKINTRQSTE</sequence>
<organism evidence="2 3">
    <name type="scientific">Knipowitschia caucasica</name>
    <name type="common">Caucasian dwarf goby</name>
    <name type="synonym">Pomatoschistus caucasicus</name>
    <dbReference type="NCBI Taxonomy" id="637954"/>
    <lineage>
        <taxon>Eukaryota</taxon>
        <taxon>Metazoa</taxon>
        <taxon>Chordata</taxon>
        <taxon>Craniata</taxon>
        <taxon>Vertebrata</taxon>
        <taxon>Euteleostomi</taxon>
        <taxon>Actinopterygii</taxon>
        <taxon>Neopterygii</taxon>
        <taxon>Teleostei</taxon>
        <taxon>Neoteleostei</taxon>
        <taxon>Acanthomorphata</taxon>
        <taxon>Gobiaria</taxon>
        <taxon>Gobiiformes</taxon>
        <taxon>Gobioidei</taxon>
        <taxon>Gobiidae</taxon>
        <taxon>Gobiinae</taxon>
        <taxon>Knipowitschia</taxon>
    </lineage>
</organism>
<feature type="compositionally biased region" description="Polar residues" evidence="1">
    <location>
        <begin position="37"/>
        <end position="50"/>
    </location>
</feature>
<dbReference type="EMBL" id="OZ035828">
    <property type="protein sequence ID" value="CAL1607972.1"/>
    <property type="molecule type" value="Genomic_DNA"/>
</dbReference>
<accession>A0AAV2M3Q2</accession>
<evidence type="ECO:0000313" key="2">
    <source>
        <dbReference type="EMBL" id="CAL1607972.1"/>
    </source>
</evidence>
<gene>
    <name evidence="2" type="ORF">KC01_LOCUS34972</name>
</gene>
<protein>
    <submittedName>
        <fullName evidence="2">Uncharacterized protein</fullName>
    </submittedName>
</protein>
<name>A0AAV2M3Q2_KNICA</name>